<dbReference type="Proteomes" id="UP001628124">
    <property type="component" value="Unassembled WGS sequence"/>
</dbReference>
<dbReference type="EMBL" id="BAABMM010000034">
    <property type="protein sequence ID" value="GAA5252639.1"/>
    <property type="molecule type" value="Genomic_DNA"/>
</dbReference>
<organism evidence="1 2">
    <name type="scientific">Candidatus Rickettsia kedanie</name>
    <dbReference type="NCBI Taxonomy" id="3115352"/>
    <lineage>
        <taxon>Bacteria</taxon>
        <taxon>Pseudomonadati</taxon>
        <taxon>Pseudomonadota</taxon>
        <taxon>Alphaproteobacteria</taxon>
        <taxon>Rickettsiales</taxon>
        <taxon>Rickettsiaceae</taxon>
        <taxon>Rickettsieae</taxon>
        <taxon>Rickettsia</taxon>
        <taxon>spotted fever group</taxon>
    </lineage>
</organism>
<sequence length="79" mass="8927">MYSKEISLKLIGKIMSKLKIFLASINANKLIEELKKDPATLNINDEVLPNHLADLIEILKGDDTVKTLTMCIRVQFIIT</sequence>
<keyword evidence="2" id="KW-1185">Reference proteome</keyword>
<evidence type="ECO:0000313" key="1">
    <source>
        <dbReference type="EMBL" id="GAA5252639.1"/>
    </source>
</evidence>
<comment type="caution">
    <text evidence="1">The sequence shown here is derived from an EMBL/GenBank/DDBJ whole genome shotgun (WGS) entry which is preliminary data.</text>
</comment>
<name>A0ABP9TTS1_9RICK</name>
<evidence type="ECO:0000313" key="2">
    <source>
        <dbReference type="Proteomes" id="UP001628124"/>
    </source>
</evidence>
<accession>A0ABP9TTS1</accession>
<gene>
    <name evidence="1" type="ORF">KNCP2_09270</name>
</gene>
<protein>
    <submittedName>
        <fullName evidence="1">Uncharacterized protein</fullName>
    </submittedName>
</protein>
<proteinExistence type="predicted"/>
<reference evidence="1 2" key="1">
    <citation type="journal article" date="2024" name="Microbiol. Immunol.">
        <title>Discovery of a novel spotted fever group Rickettsia, 'Candidatus Rickettsia kedanie,' in unfed larval chigger mites, Leptotrombidium scutellare.</title>
        <authorList>
            <person name="Ogawa M."/>
            <person name="Matsutani M."/>
            <person name="Katayama T."/>
            <person name="Takada N."/>
            <person name="Noda S."/>
            <person name="Takahashi M."/>
            <person name="Kageyama D."/>
            <person name="Hanaoka N."/>
            <person name="Ebihara H."/>
        </authorList>
    </citation>
    <scope>NUCLEOTIDE SEQUENCE [LARGE SCALE GENOMIC DNA]</scope>
    <source>
        <strain evidence="1 2">KNCP2-13</strain>
    </source>
</reference>